<gene>
    <name evidence="1" type="ORF">DFR87_08000</name>
</gene>
<name>A0A2U9IU88_9CREN</name>
<dbReference type="Proteomes" id="UP000247586">
    <property type="component" value="Chromosome"/>
</dbReference>
<reference evidence="2" key="2">
    <citation type="submission" date="2020-03" db="EMBL/GenBank/DDBJ databases">
        <title>Complete Genome Sequences of Extremely Thermoacidophilic, Metal-Mobilizing Type-Strain Members of the Archaeal Family Sulfolobaceae: Acidianus brierleyi DSM-1651T, Acidianus sulfidivorans DSM-18786T, Metallosphaera hakonensis DSM-7519T, and Metallosphaera prunae DSM-10039T.</title>
        <authorList>
            <person name="Counts J.A."/>
            <person name="Kelly R.M."/>
        </authorList>
    </citation>
    <scope>NUCLEOTIDE SEQUENCE [LARGE SCALE GENOMIC DNA]</scope>
    <source>
        <strain evidence="2">HO1-1</strain>
    </source>
</reference>
<dbReference type="PANTHER" id="PTHR43755:SF1">
    <property type="entry name" value="FAD-DEPENDENT PYRIDINE NUCLEOTIDE-DISULPHIDE OXIDOREDUCTASE"/>
    <property type="match status" value="1"/>
</dbReference>
<keyword evidence="2" id="KW-1185">Reference proteome</keyword>
<accession>A0A2U9IU88</accession>
<reference evidence="2" key="3">
    <citation type="submission" date="2020-03" db="EMBL/GenBank/DDBJ databases">
        <title>Sequencing and Assembly of Multiple Reported Metal-Biooxidizing Members of the Extremely Thermoacidophilic Archaeal Family Sulfolobaceae.</title>
        <authorList>
            <person name="Counts J.A."/>
            <person name="Kelly R.M."/>
        </authorList>
    </citation>
    <scope>NUCLEOTIDE SEQUENCE [LARGE SCALE GENOMIC DNA]</scope>
    <source>
        <strain evidence="2">HO1-1</strain>
    </source>
</reference>
<dbReference type="SUPFAM" id="SSF51905">
    <property type="entry name" value="FAD/NAD(P)-binding domain"/>
    <property type="match status" value="1"/>
</dbReference>
<dbReference type="RefSeq" id="WP_110369296.1">
    <property type="nucleotide sequence ID" value="NZ_CP029287.2"/>
</dbReference>
<dbReference type="PANTHER" id="PTHR43755">
    <property type="match status" value="1"/>
</dbReference>
<dbReference type="STRING" id="1293036.GCA_001315825_00104"/>
<dbReference type="EMBL" id="CP029287">
    <property type="protein sequence ID" value="AWR99640.1"/>
    <property type="molecule type" value="Genomic_DNA"/>
</dbReference>
<dbReference type="KEGG" id="mhk:DFR87_08000"/>
<reference evidence="1 2" key="1">
    <citation type="submission" date="2018-05" db="EMBL/GenBank/DDBJ databases">
        <title>Complete Genome Sequences of Extremely Thermoacidophilic, Metal-Mobilizing Type-Strain Members of the Archaeal Family Sulfolobaceae: Acidianus brierleyi DSM-1651T, Acidianus sulfidivorans DSM-18786T, Metallosphaera hakonensis DSM-7519T, and Metallosphaera prunae DSM-10039T.</title>
        <authorList>
            <person name="Counts J.A."/>
            <person name="Kelly R.M."/>
        </authorList>
    </citation>
    <scope>NUCLEOTIDE SEQUENCE [LARGE SCALE GENOMIC DNA]</scope>
    <source>
        <strain evidence="1 2">HO1-1</strain>
    </source>
</reference>
<dbReference type="InterPro" id="IPR052541">
    <property type="entry name" value="SQRD"/>
</dbReference>
<dbReference type="InterPro" id="IPR036188">
    <property type="entry name" value="FAD/NAD-bd_sf"/>
</dbReference>
<organism evidence="1 2">
    <name type="scientific">Metallosphaera hakonensis JCM 8857 = DSM 7519</name>
    <dbReference type="NCBI Taxonomy" id="1293036"/>
    <lineage>
        <taxon>Archaea</taxon>
        <taxon>Thermoproteota</taxon>
        <taxon>Thermoprotei</taxon>
        <taxon>Sulfolobales</taxon>
        <taxon>Sulfolobaceae</taxon>
        <taxon>Metallosphaera</taxon>
    </lineage>
</organism>
<sequence length="296" mass="33553">MNEREVNTLIVGAGYSGLNTYYAVNKEAHVVSMDNVFKFRTAELRKIVNTGIKSEVPVPFVAKNKVLDIDVSSRLAVLEGEKIYAENLVITPGCLRSNWGKVIENALSSSYISLGTEDEKDEYLLLQLAFYLKKIGKNVRIQTSYLKWLGEPVESIVRSLADQVGISYTERPEFIIEECVPSHPFSFYQPNEFMEIADRVYVAGDIVKGWPKLGELAMRTGMYVGKRINGFSRSFEPIFIFILDAGNGFGLHIRSNKPWGGNLVSVKGSRIRPLLKRFIERYYIWTKGRMGFLVNL</sequence>
<dbReference type="AlphaFoldDB" id="A0A2U9IU88"/>
<dbReference type="OrthoDB" id="57506at2157"/>
<proteinExistence type="predicted"/>
<evidence type="ECO:0000313" key="1">
    <source>
        <dbReference type="EMBL" id="AWR99640.1"/>
    </source>
</evidence>
<evidence type="ECO:0000313" key="2">
    <source>
        <dbReference type="Proteomes" id="UP000247586"/>
    </source>
</evidence>
<protein>
    <recommendedName>
        <fullName evidence="3">Pyridine nucleotide-disulfide oxidoreductase</fullName>
    </recommendedName>
</protein>
<evidence type="ECO:0008006" key="3">
    <source>
        <dbReference type="Google" id="ProtNLM"/>
    </source>
</evidence>
<dbReference type="GeneID" id="36835276"/>